<proteinExistence type="inferred from homology"/>
<dbReference type="Proteomes" id="UP000781932">
    <property type="component" value="Unassembled WGS sequence"/>
</dbReference>
<organism evidence="8 9">
    <name type="scientific">Colletotrichum karsti</name>
    <dbReference type="NCBI Taxonomy" id="1095194"/>
    <lineage>
        <taxon>Eukaryota</taxon>
        <taxon>Fungi</taxon>
        <taxon>Dikarya</taxon>
        <taxon>Ascomycota</taxon>
        <taxon>Pezizomycotina</taxon>
        <taxon>Sordariomycetes</taxon>
        <taxon>Hypocreomycetidae</taxon>
        <taxon>Glomerellales</taxon>
        <taxon>Glomerellaceae</taxon>
        <taxon>Colletotrichum</taxon>
        <taxon>Colletotrichum boninense species complex</taxon>
    </lineage>
</organism>
<dbReference type="SMART" id="SM00863">
    <property type="entry name" value="tRNA_SAD"/>
    <property type="match status" value="1"/>
</dbReference>
<keyword evidence="8" id="KW-0030">Aminoacyl-tRNA synthetase</keyword>
<reference evidence="8" key="2">
    <citation type="submission" date="2020-11" db="EMBL/GenBank/DDBJ databases">
        <title>Whole genome sequencing of Colletotrichum sp.</title>
        <authorList>
            <person name="Li H."/>
        </authorList>
    </citation>
    <scope>NUCLEOTIDE SEQUENCE</scope>
    <source>
        <strain evidence="8">CkLH20</strain>
    </source>
</reference>
<evidence type="ECO:0000259" key="7">
    <source>
        <dbReference type="SMART" id="SM00863"/>
    </source>
</evidence>
<evidence type="ECO:0000313" key="9">
    <source>
        <dbReference type="Proteomes" id="UP000781932"/>
    </source>
</evidence>
<dbReference type="InterPro" id="IPR018163">
    <property type="entry name" value="Thr/Ala-tRNA-synth_IIc_edit"/>
</dbReference>
<dbReference type="GO" id="GO:0005524">
    <property type="term" value="F:ATP binding"/>
    <property type="evidence" value="ECO:0007669"/>
    <property type="project" value="InterPro"/>
</dbReference>
<dbReference type="GeneID" id="62165981"/>
<dbReference type="Pfam" id="PF07973">
    <property type="entry name" value="tRNA_SAD"/>
    <property type="match status" value="1"/>
</dbReference>
<dbReference type="PANTHER" id="PTHR43462:SF1">
    <property type="entry name" value="ALANYL-TRNA EDITING PROTEIN AARSD1"/>
    <property type="match status" value="1"/>
</dbReference>
<feature type="domain" description="Threonyl/alanyl tRNA synthetase SAD" evidence="7">
    <location>
        <begin position="222"/>
        <end position="265"/>
    </location>
</feature>
<evidence type="ECO:0000256" key="1">
    <source>
        <dbReference type="ARBA" id="ARBA00001947"/>
    </source>
</evidence>
<dbReference type="AlphaFoldDB" id="A0A9P6I019"/>
<keyword evidence="5" id="KW-0175">Coiled coil</keyword>
<dbReference type="GO" id="GO:0043039">
    <property type="term" value="P:tRNA aminoacylation"/>
    <property type="evidence" value="ECO:0007669"/>
    <property type="project" value="InterPro"/>
</dbReference>
<dbReference type="GO" id="GO:0046872">
    <property type="term" value="F:metal ion binding"/>
    <property type="evidence" value="ECO:0007669"/>
    <property type="project" value="UniProtKB-KW"/>
</dbReference>
<dbReference type="Gene3D" id="3.30.980.10">
    <property type="entry name" value="Threonyl-trna Synthetase, Chain A, domain 2"/>
    <property type="match status" value="1"/>
</dbReference>
<dbReference type="GO" id="GO:0002196">
    <property type="term" value="F:Ser-tRNA(Ala) deacylase activity"/>
    <property type="evidence" value="ECO:0007669"/>
    <property type="project" value="TreeGrafter"/>
</dbReference>
<dbReference type="GO" id="GO:0004812">
    <property type="term" value="F:aminoacyl-tRNA ligase activity"/>
    <property type="evidence" value="ECO:0007669"/>
    <property type="project" value="UniProtKB-KW"/>
</dbReference>
<dbReference type="RefSeq" id="XP_038741827.1">
    <property type="nucleotide sequence ID" value="XM_038892907.1"/>
</dbReference>
<evidence type="ECO:0000256" key="2">
    <source>
        <dbReference type="ARBA" id="ARBA00008429"/>
    </source>
</evidence>
<evidence type="ECO:0000256" key="3">
    <source>
        <dbReference type="ARBA" id="ARBA00022723"/>
    </source>
</evidence>
<evidence type="ECO:0000256" key="5">
    <source>
        <dbReference type="SAM" id="Coils"/>
    </source>
</evidence>
<comment type="similarity">
    <text evidence="2">Belongs to the class-II aminoacyl-tRNA synthetase family. Alax-L subfamily.</text>
</comment>
<dbReference type="PANTHER" id="PTHR43462">
    <property type="entry name" value="ALANYL-TRNA EDITING PROTEIN"/>
    <property type="match status" value="1"/>
</dbReference>
<dbReference type="InterPro" id="IPR012947">
    <property type="entry name" value="tRNA_SAD"/>
</dbReference>
<dbReference type="Gene3D" id="2.40.30.130">
    <property type="match status" value="1"/>
</dbReference>
<dbReference type="SUPFAM" id="SSF50447">
    <property type="entry name" value="Translation proteins"/>
    <property type="match status" value="1"/>
</dbReference>
<gene>
    <name evidence="8" type="ORF">CkaCkLH20_10193</name>
</gene>
<feature type="region of interest" description="Disordered" evidence="6">
    <location>
        <begin position="33"/>
        <end position="55"/>
    </location>
</feature>
<sequence length="441" mass="47892">MAVTESPQRAQVVGALACQRNSYLKSLETEVVSCEKRPPPTAKKPAKGKSAEPNGDSQVETWLIEFADSALFPEGGGQPSDYGTVTLLSESSETPIPIEFVERVGLRCVYHSPQPLSPGDRVRQDVDFQRRWDHMQQHTGQHLLSAVMDTYENLNTLGWGMGKSGAMNYVDLPRKPTESELQAVQARCNEIIRSSLPITVETPDDAKVHKMPEDYDQSKGVVRVIRIGDIDSNTCCGTHLSQTSHISLILLHHGESVHGKNYRLYFSVGDRAIGIATASIGAMSTVSKLLSCRNNADEVVQNVKKSQDSVSELKKREKKLLADIAQFEADAARTKLKTSKSVWIHRADGNADFVKWVSVNIKEAVASSGGVVVIATGEEKQGGQLVIFGEKAGVEGLVSKVKELVKDVKGGGGGEKWQGKVSAWEKGALGALKDLVEGYSP</sequence>
<evidence type="ECO:0000313" key="8">
    <source>
        <dbReference type="EMBL" id="KAF9872366.1"/>
    </source>
</evidence>
<reference evidence="8" key="1">
    <citation type="submission" date="2020-03" db="EMBL/GenBank/DDBJ databases">
        <authorList>
            <person name="He L."/>
        </authorList>
    </citation>
    <scope>NUCLEOTIDE SEQUENCE</scope>
    <source>
        <strain evidence="8">CkLH20</strain>
    </source>
</reference>
<dbReference type="InterPro" id="IPR051335">
    <property type="entry name" value="Alanyl-tRNA_Editing_Enzymes"/>
</dbReference>
<dbReference type="OrthoDB" id="288942at2759"/>
<keyword evidence="9" id="KW-1185">Reference proteome</keyword>
<evidence type="ECO:0000256" key="6">
    <source>
        <dbReference type="SAM" id="MobiDB-lite"/>
    </source>
</evidence>
<keyword evidence="4" id="KW-0862">Zinc</keyword>
<dbReference type="InterPro" id="IPR009000">
    <property type="entry name" value="Transl_B-barrel_sf"/>
</dbReference>
<dbReference type="EMBL" id="JAATWM020000038">
    <property type="protein sequence ID" value="KAF9872366.1"/>
    <property type="molecule type" value="Genomic_DNA"/>
</dbReference>
<comment type="caution">
    <text evidence="8">The sequence shown here is derived from an EMBL/GenBank/DDBJ whole genome shotgun (WGS) entry which is preliminary data.</text>
</comment>
<keyword evidence="8" id="KW-0436">Ligase</keyword>
<dbReference type="SUPFAM" id="SSF55186">
    <property type="entry name" value="ThrRS/AlaRS common domain"/>
    <property type="match status" value="1"/>
</dbReference>
<comment type="cofactor">
    <cofactor evidence="1">
        <name>Zn(2+)</name>
        <dbReference type="ChEBI" id="CHEBI:29105"/>
    </cofactor>
</comment>
<evidence type="ECO:0000256" key="4">
    <source>
        <dbReference type="ARBA" id="ARBA00022833"/>
    </source>
</evidence>
<accession>A0A9P6I019</accession>
<name>A0A9P6I019_9PEZI</name>
<protein>
    <submittedName>
        <fullName evidence="8">Threonyl and Alanyl tRNA synthetase second additional domain-containing protein</fullName>
    </submittedName>
</protein>
<keyword evidence="3" id="KW-0479">Metal-binding</keyword>
<feature type="coiled-coil region" evidence="5">
    <location>
        <begin position="296"/>
        <end position="330"/>
    </location>
</feature>